<dbReference type="GeneID" id="78229771"/>
<dbReference type="SUPFAM" id="SSF141868">
    <property type="entry name" value="EAL domain-like"/>
    <property type="match status" value="1"/>
</dbReference>
<feature type="transmembrane region" description="Helical" evidence="1">
    <location>
        <begin position="5"/>
        <end position="22"/>
    </location>
</feature>
<dbReference type="InterPro" id="IPR043128">
    <property type="entry name" value="Rev_trsase/Diguanyl_cyclase"/>
</dbReference>
<dbReference type="InterPro" id="IPR001633">
    <property type="entry name" value="EAL_dom"/>
</dbReference>
<dbReference type="GO" id="GO:0071111">
    <property type="term" value="F:cyclic-guanylate-specific phosphodiesterase activity"/>
    <property type="evidence" value="ECO:0007669"/>
    <property type="project" value="InterPro"/>
</dbReference>
<dbReference type="InterPro" id="IPR035919">
    <property type="entry name" value="EAL_sf"/>
</dbReference>
<dbReference type="PROSITE" id="PS50883">
    <property type="entry name" value="EAL"/>
    <property type="match status" value="1"/>
</dbReference>
<dbReference type="SMART" id="SM00267">
    <property type="entry name" value="GGDEF"/>
    <property type="match status" value="1"/>
</dbReference>
<keyword evidence="1" id="KW-0812">Transmembrane</keyword>
<dbReference type="RefSeq" id="WP_008788922.1">
    <property type="nucleotide sequence ID" value="NZ_AKCB01000001.1"/>
</dbReference>
<feature type="transmembrane region" description="Helical" evidence="1">
    <location>
        <begin position="100"/>
        <end position="120"/>
    </location>
</feature>
<dbReference type="Gene3D" id="3.20.20.450">
    <property type="entry name" value="EAL domain"/>
    <property type="match status" value="1"/>
</dbReference>
<accession>E7GAN0</accession>
<dbReference type="Gene3D" id="3.30.70.270">
    <property type="match status" value="1"/>
</dbReference>
<keyword evidence="1" id="KW-1133">Transmembrane helix</keyword>
<dbReference type="CDD" id="cd01948">
    <property type="entry name" value="EAL"/>
    <property type="match status" value="1"/>
</dbReference>
<feature type="transmembrane region" description="Helical" evidence="1">
    <location>
        <begin position="34"/>
        <end position="59"/>
    </location>
</feature>
<dbReference type="InterPro" id="IPR000160">
    <property type="entry name" value="GGDEF_dom"/>
</dbReference>
<dbReference type="HOGENOM" id="CLU_000445_70_60_9"/>
<feature type="transmembrane region" description="Helical" evidence="1">
    <location>
        <begin position="140"/>
        <end position="162"/>
    </location>
</feature>
<feature type="transmembrane region" description="Helical" evidence="1">
    <location>
        <begin position="65"/>
        <end position="88"/>
    </location>
</feature>
<dbReference type="AlphaFoldDB" id="E7GAN0"/>
<dbReference type="EMBL" id="ADKX01000032">
    <property type="protein sequence ID" value="EFW04931.1"/>
    <property type="molecule type" value="Genomic_DNA"/>
</dbReference>
<dbReference type="InterPro" id="IPR050706">
    <property type="entry name" value="Cyclic-di-GMP_PDE-like"/>
</dbReference>
<gene>
    <name evidence="4" type="ORF">HMPREF9488_01820</name>
</gene>
<dbReference type="Proteomes" id="UP000003157">
    <property type="component" value="Unassembled WGS sequence"/>
</dbReference>
<dbReference type="Pfam" id="PF00990">
    <property type="entry name" value="GGDEF"/>
    <property type="match status" value="1"/>
</dbReference>
<sequence>MYWNIIPECISIIILLIIWSYSRKGSNLPTLTNQLFQACFLVTFLAISTNILSTCMLTYTQIFPIWMIELVTTIYFIFTPLMGMIYFLYSSTLIYNHTKLSKIMWLGTLPGLIYILIVLSNPFSHILFSLSSEGVYNQGSFIFITYLLFYLYCLFCLIIVIINKKKINYHIYKILSVFPLIAVAVIVIQQIYPNIILSGTAATMALLIIYLHLQNKQLTLDSLTNLPNRSELFQMMEILIEKYGHDPFVLLVISLRDFKKINESYGHAMGNELLVKFSEFLSSIAPLNSVYRFNGDEFAILIQHEQRHLVKQIIDLLDKKTISPWIIQDYSFYVSTVAGVATYPQSATTAEKILNAVEYAVIQAKRDSSKQVHYCDENIMNSINRRERIIEILKDKIAKQSFELYYQPIIDLKTGKYDFAESLVRIPNSSLGPLYPNEFIPIAEETGLIIEITYQILEKACEFINHLSKENIHIKSVHVNFSAYQFNESNLSNKVIEIIESHHIPLSKIKIEFTESTIAKNVEVVTHFANYVAQKGIRMGLDDFGTGYSNIATVIGIPFGTIKLDRSLILAAMDNEKSAGLVKNITRSFQDLGCSVVAEGVETKEQNQFVKDCQIDFVQGFYYAKPMPEKDVIEFLKHNT</sequence>
<evidence type="ECO:0000259" key="2">
    <source>
        <dbReference type="PROSITE" id="PS50883"/>
    </source>
</evidence>
<evidence type="ECO:0000256" key="1">
    <source>
        <dbReference type="SAM" id="Phobius"/>
    </source>
</evidence>
<dbReference type="PROSITE" id="PS50887">
    <property type="entry name" value="GGDEF"/>
    <property type="match status" value="1"/>
</dbReference>
<dbReference type="NCBIfam" id="TIGR00254">
    <property type="entry name" value="GGDEF"/>
    <property type="match status" value="1"/>
</dbReference>
<keyword evidence="5" id="KW-1185">Reference proteome</keyword>
<dbReference type="PANTHER" id="PTHR33121:SF70">
    <property type="entry name" value="SIGNALING PROTEIN YKOW"/>
    <property type="match status" value="1"/>
</dbReference>
<reference evidence="4 5" key="1">
    <citation type="submission" date="2010-12" db="EMBL/GenBank/DDBJ databases">
        <title>The Genome Sequence of Coprobacillus sp. strain 29_1.</title>
        <authorList>
            <consortium name="The Broad Institute Genome Sequencing Platform"/>
            <person name="Earl A."/>
            <person name="Ward D."/>
            <person name="Feldgarden M."/>
            <person name="Gevers D."/>
            <person name="Daigneault M."/>
            <person name="Sibley C.D."/>
            <person name="White A."/>
            <person name="Strauss J."/>
            <person name="Allen-Vercoe E."/>
            <person name="Young S.K."/>
            <person name="Zeng Q."/>
            <person name="Gargeya S."/>
            <person name="Fitzgerald M."/>
            <person name="Haas B."/>
            <person name="Abouelleil A."/>
            <person name="Alvarado L."/>
            <person name="Arachchi H.M."/>
            <person name="Berlin A."/>
            <person name="Brown A."/>
            <person name="Chapman S.B."/>
            <person name="Chen Z."/>
            <person name="Dunbar C."/>
            <person name="Freedman E."/>
            <person name="Gearin G."/>
            <person name="Gellesch M."/>
            <person name="Goldberg J."/>
            <person name="Griggs A."/>
            <person name="Gujja S."/>
            <person name="Heilman E."/>
            <person name="Heiman D."/>
            <person name="Howarth C."/>
            <person name="Larson L."/>
            <person name="Lui A."/>
            <person name="MacDonald P.J.P."/>
            <person name="Mehta T."/>
            <person name="Montmayeur A."/>
            <person name="Murphy C."/>
            <person name="Neiman D."/>
            <person name="Pearson M."/>
            <person name="Priest M."/>
            <person name="Roberts A."/>
            <person name="Saif S."/>
            <person name="Shea T."/>
            <person name="Shenoy N."/>
            <person name="Sisk P."/>
            <person name="Stolte C."/>
            <person name="Sykes S."/>
            <person name="White J."/>
            <person name="Yandava C."/>
            <person name="Nusbaum C."/>
            <person name="Birren B."/>
        </authorList>
    </citation>
    <scope>NUCLEOTIDE SEQUENCE [LARGE SCALE GENOMIC DNA]</scope>
    <source>
        <strain evidence="4 5">29_1</strain>
    </source>
</reference>
<protein>
    <recommendedName>
        <fullName evidence="6">Diguanylate cyclase/phosphodiesterase</fullName>
    </recommendedName>
</protein>
<feature type="transmembrane region" description="Helical" evidence="1">
    <location>
        <begin position="169"/>
        <end position="189"/>
    </location>
</feature>
<dbReference type="InterPro" id="IPR029787">
    <property type="entry name" value="Nucleotide_cyclase"/>
</dbReference>
<evidence type="ECO:0000259" key="3">
    <source>
        <dbReference type="PROSITE" id="PS50887"/>
    </source>
</evidence>
<evidence type="ECO:0008006" key="6">
    <source>
        <dbReference type="Google" id="ProtNLM"/>
    </source>
</evidence>
<dbReference type="eggNOG" id="COG5001">
    <property type="taxonomic scope" value="Bacteria"/>
</dbReference>
<name>E7GAN0_9FIRM</name>
<keyword evidence="1" id="KW-0472">Membrane</keyword>
<dbReference type="Pfam" id="PF00563">
    <property type="entry name" value="EAL"/>
    <property type="match status" value="1"/>
</dbReference>
<feature type="domain" description="GGDEF" evidence="3">
    <location>
        <begin position="246"/>
        <end position="377"/>
    </location>
</feature>
<dbReference type="OrthoDB" id="9805474at2"/>
<dbReference type="SMART" id="SM00052">
    <property type="entry name" value="EAL"/>
    <property type="match status" value="1"/>
</dbReference>
<organism evidence="4 5">
    <name type="scientific">Coprobacillus cateniformis</name>
    <dbReference type="NCBI Taxonomy" id="100884"/>
    <lineage>
        <taxon>Bacteria</taxon>
        <taxon>Bacillati</taxon>
        <taxon>Bacillota</taxon>
        <taxon>Erysipelotrichia</taxon>
        <taxon>Erysipelotrichales</taxon>
        <taxon>Coprobacillaceae</taxon>
        <taxon>Coprobacillus</taxon>
    </lineage>
</organism>
<dbReference type="SUPFAM" id="SSF55073">
    <property type="entry name" value="Nucleotide cyclase"/>
    <property type="match status" value="1"/>
</dbReference>
<dbReference type="STRING" id="100884.GCA_000269565_01916"/>
<proteinExistence type="predicted"/>
<evidence type="ECO:0000313" key="5">
    <source>
        <dbReference type="Proteomes" id="UP000003157"/>
    </source>
</evidence>
<comment type="caution">
    <text evidence="4">The sequence shown here is derived from an EMBL/GenBank/DDBJ whole genome shotgun (WGS) entry which is preliminary data.</text>
</comment>
<dbReference type="PANTHER" id="PTHR33121">
    <property type="entry name" value="CYCLIC DI-GMP PHOSPHODIESTERASE PDEF"/>
    <property type="match status" value="1"/>
</dbReference>
<evidence type="ECO:0000313" key="4">
    <source>
        <dbReference type="EMBL" id="EFW04931.1"/>
    </source>
</evidence>
<dbReference type="CDD" id="cd01949">
    <property type="entry name" value="GGDEF"/>
    <property type="match status" value="1"/>
</dbReference>
<feature type="domain" description="EAL" evidence="2">
    <location>
        <begin position="386"/>
        <end position="640"/>
    </location>
</feature>